<dbReference type="Proteomes" id="UP000663881">
    <property type="component" value="Unassembled WGS sequence"/>
</dbReference>
<dbReference type="AlphaFoldDB" id="A0A820TFF4"/>
<dbReference type="SUPFAM" id="SSF52949">
    <property type="entry name" value="Macro domain-like"/>
    <property type="match status" value="1"/>
</dbReference>
<proteinExistence type="predicted"/>
<dbReference type="PANTHER" id="PTHR12521:SF0">
    <property type="entry name" value="ADP-RIBOSE GLYCOHYDROLASE OARD1"/>
    <property type="match status" value="1"/>
</dbReference>
<dbReference type="GO" id="GO:0140291">
    <property type="term" value="P:peptidyl-glutamate ADP-deribosylation"/>
    <property type="evidence" value="ECO:0007669"/>
    <property type="project" value="TreeGrafter"/>
</dbReference>
<accession>A0A820TFF4</accession>
<evidence type="ECO:0000313" key="2">
    <source>
        <dbReference type="Proteomes" id="UP000663881"/>
    </source>
</evidence>
<sequence length="85" mass="9617">MPLVFQEIDGDLFSVASNVSLAHCVSQDMSMSKGIATLFRNKFGQINELKNQNVSVGGCAYITSNDRHIFYLVTKEKYFYKPTMK</sequence>
<feature type="non-terminal residue" evidence="1">
    <location>
        <position position="85"/>
    </location>
</feature>
<organism evidence="1 2">
    <name type="scientific">Adineta steineri</name>
    <dbReference type="NCBI Taxonomy" id="433720"/>
    <lineage>
        <taxon>Eukaryota</taxon>
        <taxon>Metazoa</taxon>
        <taxon>Spiralia</taxon>
        <taxon>Gnathifera</taxon>
        <taxon>Rotifera</taxon>
        <taxon>Eurotatoria</taxon>
        <taxon>Bdelloidea</taxon>
        <taxon>Adinetida</taxon>
        <taxon>Adinetidae</taxon>
        <taxon>Adineta</taxon>
    </lineage>
</organism>
<dbReference type="Gene3D" id="3.40.220.10">
    <property type="entry name" value="Leucine Aminopeptidase, subunit E, domain 1"/>
    <property type="match status" value="1"/>
</dbReference>
<protein>
    <submittedName>
        <fullName evidence="1">Uncharacterized protein</fullName>
    </submittedName>
</protein>
<dbReference type="EMBL" id="CAJOAY010037949">
    <property type="protein sequence ID" value="CAF4467198.1"/>
    <property type="molecule type" value="Genomic_DNA"/>
</dbReference>
<dbReference type="InterPro" id="IPR043472">
    <property type="entry name" value="Macro_dom-like"/>
</dbReference>
<dbReference type="PANTHER" id="PTHR12521">
    <property type="entry name" value="PROTEIN C6ORF130"/>
    <property type="match status" value="1"/>
</dbReference>
<dbReference type="InterPro" id="IPR050892">
    <property type="entry name" value="ADP-ribose_metab_enzymes"/>
</dbReference>
<gene>
    <name evidence="1" type="ORF">OKA104_LOCUS55028</name>
</gene>
<name>A0A820TFF4_9BILA</name>
<reference evidence="1" key="1">
    <citation type="submission" date="2021-02" db="EMBL/GenBank/DDBJ databases">
        <authorList>
            <person name="Nowell W R."/>
        </authorList>
    </citation>
    <scope>NUCLEOTIDE SEQUENCE</scope>
</reference>
<comment type="caution">
    <text evidence="1">The sequence shown here is derived from an EMBL/GenBank/DDBJ whole genome shotgun (WGS) entry which is preliminary data.</text>
</comment>
<evidence type="ECO:0000313" key="1">
    <source>
        <dbReference type="EMBL" id="CAF4467198.1"/>
    </source>
</evidence>